<sequence length="88" mass="10252">MSFSRGAVQIISADQSVNPVINPNFLLVDYYLDTKVVIAKWFRNYWYNEPIASMVTETSSRLDVLPLNARGMQWRSYFKSTFQINSHL</sequence>
<dbReference type="EMBL" id="MU254572">
    <property type="protein sequence ID" value="KAG9240133.1"/>
    <property type="molecule type" value="Genomic_DNA"/>
</dbReference>
<dbReference type="SUPFAM" id="SSF54373">
    <property type="entry name" value="FAD-linked reductases, C-terminal domain"/>
    <property type="match status" value="1"/>
</dbReference>
<dbReference type="Proteomes" id="UP000887226">
    <property type="component" value="Unassembled WGS sequence"/>
</dbReference>
<dbReference type="Gene3D" id="3.30.560.10">
    <property type="entry name" value="Glucose Oxidase, domain 3"/>
    <property type="match status" value="1"/>
</dbReference>
<protein>
    <submittedName>
        <fullName evidence="1">Uncharacterized protein</fullName>
    </submittedName>
</protein>
<proteinExistence type="predicted"/>
<gene>
    <name evidence="1" type="ORF">BJ878DRAFT_528029</name>
</gene>
<dbReference type="OrthoDB" id="269227at2759"/>
<organism evidence="1 2">
    <name type="scientific">Calycina marina</name>
    <dbReference type="NCBI Taxonomy" id="1763456"/>
    <lineage>
        <taxon>Eukaryota</taxon>
        <taxon>Fungi</taxon>
        <taxon>Dikarya</taxon>
        <taxon>Ascomycota</taxon>
        <taxon>Pezizomycotina</taxon>
        <taxon>Leotiomycetes</taxon>
        <taxon>Helotiales</taxon>
        <taxon>Pezizellaceae</taxon>
        <taxon>Calycina</taxon>
    </lineage>
</organism>
<name>A0A9P8CAP3_9HELO</name>
<accession>A0A9P8CAP3</accession>
<keyword evidence="2" id="KW-1185">Reference proteome</keyword>
<comment type="caution">
    <text evidence="1">The sequence shown here is derived from an EMBL/GenBank/DDBJ whole genome shotgun (WGS) entry which is preliminary data.</text>
</comment>
<reference evidence="1" key="1">
    <citation type="journal article" date="2021" name="IMA Fungus">
        <title>Genomic characterization of three marine fungi, including Emericellopsis atlantica sp. nov. with signatures of a generalist lifestyle and marine biomass degradation.</title>
        <authorList>
            <person name="Hagestad O.C."/>
            <person name="Hou L."/>
            <person name="Andersen J.H."/>
            <person name="Hansen E.H."/>
            <person name="Altermark B."/>
            <person name="Li C."/>
            <person name="Kuhnert E."/>
            <person name="Cox R.J."/>
            <person name="Crous P.W."/>
            <person name="Spatafora J.W."/>
            <person name="Lail K."/>
            <person name="Amirebrahimi M."/>
            <person name="Lipzen A."/>
            <person name="Pangilinan J."/>
            <person name="Andreopoulos W."/>
            <person name="Hayes R.D."/>
            <person name="Ng V."/>
            <person name="Grigoriev I.V."/>
            <person name="Jackson S.A."/>
            <person name="Sutton T.D.S."/>
            <person name="Dobson A.D.W."/>
            <person name="Rama T."/>
        </authorList>
    </citation>
    <scope>NUCLEOTIDE SEQUENCE</scope>
    <source>
        <strain evidence="1">TRa3180A</strain>
    </source>
</reference>
<evidence type="ECO:0000313" key="1">
    <source>
        <dbReference type="EMBL" id="KAG9240133.1"/>
    </source>
</evidence>
<dbReference type="AlphaFoldDB" id="A0A9P8CAP3"/>
<evidence type="ECO:0000313" key="2">
    <source>
        <dbReference type="Proteomes" id="UP000887226"/>
    </source>
</evidence>